<gene>
    <name evidence="1" type="ORF">COS09_02410</name>
</gene>
<evidence type="ECO:0000313" key="2">
    <source>
        <dbReference type="Proteomes" id="UP000230766"/>
    </source>
</evidence>
<organism evidence="1 2">
    <name type="scientific">Candidatus Nealsonbacteria bacterium CG01_land_8_20_14_3_00_12</name>
    <dbReference type="NCBI Taxonomy" id="1974697"/>
    <lineage>
        <taxon>Bacteria</taxon>
        <taxon>Candidatus Nealsoniibacteriota</taxon>
    </lineage>
</organism>
<sequence>MLYFKKQSLNQYKYEREVMLMKILVTGIGITGKSTFRRGLVRRLREVSLEVVQYDADEFTELRSLEDIDCKTPNGFKKDVLYIIEDIHGLETGGAYMRLEEYDLIAYLLPGRISHLMFWFSRCWKWFQFGQFSWEKGLGWKGTGKPYDYRNILPIIKAVIRDFKNREVWISNDLRAINHFPHLIVRPYWTPRGIRFSFF</sequence>
<evidence type="ECO:0000313" key="1">
    <source>
        <dbReference type="EMBL" id="PIV64899.1"/>
    </source>
</evidence>
<dbReference type="Proteomes" id="UP000230766">
    <property type="component" value="Unassembled WGS sequence"/>
</dbReference>
<dbReference type="EMBL" id="PETJ01000064">
    <property type="protein sequence ID" value="PIV64899.1"/>
    <property type="molecule type" value="Genomic_DNA"/>
</dbReference>
<comment type="caution">
    <text evidence="1">The sequence shown here is derived from an EMBL/GenBank/DDBJ whole genome shotgun (WGS) entry which is preliminary data.</text>
</comment>
<name>A0A2M7EAZ9_9BACT</name>
<reference evidence="2" key="1">
    <citation type="submission" date="2017-09" db="EMBL/GenBank/DDBJ databases">
        <title>Depth-based differentiation of microbial function through sediment-hosted aquifers and enrichment of novel symbionts in the deep terrestrial subsurface.</title>
        <authorList>
            <person name="Probst A.J."/>
            <person name="Ladd B."/>
            <person name="Jarett J.K."/>
            <person name="Geller-Mcgrath D.E."/>
            <person name="Sieber C.M.K."/>
            <person name="Emerson J.B."/>
            <person name="Anantharaman K."/>
            <person name="Thomas B.C."/>
            <person name="Malmstrom R."/>
            <person name="Stieglmeier M."/>
            <person name="Klingl A."/>
            <person name="Woyke T."/>
            <person name="Ryan C.M."/>
            <person name="Banfield J.F."/>
        </authorList>
    </citation>
    <scope>NUCLEOTIDE SEQUENCE [LARGE SCALE GENOMIC DNA]</scope>
</reference>
<protein>
    <submittedName>
        <fullName evidence="1">Uncharacterized protein</fullName>
    </submittedName>
</protein>
<accession>A0A2M7EAZ9</accession>
<dbReference type="AlphaFoldDB" id="A0A2M7EAZ9"/>
<proteinExistence type="predicted"/>